<name>A0A6J4V1M9_9BACT</name>
<evidence type="ECO:0000259" key="1">
    <source>
        <dbReference type="Pfam" id="PF01261"/>
    </source>
</evidence>
<dbReference type="InterPro" id="IPR013022">
    <property type="entry name" value="Xyl_isomerase-like_TIM-brl"/>
</dbReference>
<accession>A0A6J4V1M9</accession>
<gene>
    <name evidence="2" type="ORF">AVDCRST_MAG43-2028</name>
</gene>
<feature type="domain" description="Xylose isomerase-like TIM barrel" evidence="1">
    <location>
        <begin position="21"/>
        <end position="266"/>
    </location>
</feature>
<dbReference type="SUPFAM" id="SSF51658">
    <property type="entry name" value="Xylose isomerase-like"/>
    <property type="match status" value="1"/>
</dbReference>
<dbReference type="InterPro" id="IPR050312">
    <property type="entry name" value="IolE/XylAMocC-like"/>
</dbReference>
<dbReference type="Pfam" id="PF01261">
    <property type="entry name" value="AP_endonuc_2"/>
    <property type="match status" value="1"/>
</dbReference>
<evidence type="ECO:0000313" key="2">
    <source>
        <dbReference type="EMBL" id="CAA9562352.1"/>
    </source>
</evidence>
<dbReference type="PANTHER" id="PTHR12110:SF41">
    <property type="entry name" value="INOSOSE DEHYDRATASE"/>
    <property type="match status" value="1"/>
</dbReference>
<proteinExistence type="predicted"/>
<dbReference type="InterPro" id="IPR036237">
    <property type="entry name" value="Xyl_isomerase-like_sf"/>
</dbReference>
<protein>
    <recommendedName>
        <fullName evidence="1">Xylose isomerase-like TIM barrel domain-containing protein</fullName>
    </recommendedName>
</protein>
<dbReference type="Gene3D" id="3.20.20.150">
    <property type="entry name" value="Divalent-metal-dependent TIM barrel enzymes"/>
    <property type="match status" value="1"/>
</dbReference>
<dbReference type="EMBL" id="CADCWI010000098">
    <property type="protein sequence ID" value="CAA9562352.1"/>
    <property type="molecule type" value="Genomic_DNA"/>
</dbReference>
<reference evidence="2" key="1">
    <citation type="submission" date="2020-02" db="EMBL/GenBank/DDBJ databases">
        <authorList>
            <person name="Meier V. D."/>
        </authorList>
    </citation>
    <scope>NUCLEOTIDE SEQUENCE</scope>
    <source>
        <strain evidence="2">AVDCRST_MAG43</strain>
    </source>
</reference>
<organism evidence="2">
    <name type="scientific">uncultured Thermomicrobiales bacterium</name>
    <dbReference type="NCBI Taxonomy" id="1645740"/>
    <lineage>
        <taxon>Bacteria</taxon>
        <taxon>Pseudomonadati</taxon>
        <taxon>Thermomicrobiota</taxon>
        <taxon>Thermomicrobia</taxon>
        <taxon>Thermomicrobiales</taxon>
        <taxon>environmental samples</taxon>
    </lineage>
</organism>
<sequence>MARLGVITDEISEDFDHALNVCNELGIRDIELRSLWNTSIVDHDRATIERIATTLSEGGFAVVAIASPFLKCHIHGDGAAAGRTHSARAANRDDQWDILNRSFEVADRLGAKIVRAFSFWRVDDPVSVRDEVADVLREATERTRTASKLLGLENEHACNVATGRESAWILERIPDRTLGLIWDPGNEAALGSVPYPDGYNLVKDRIHHVHLKDARAISHDTSFTTMGKGAIAYEDQFRALAADQYDGVLSLETHYKADGDAERATRDCAAAVRGIAERAGLPLTTRP</sequence>
<dbReference type="AlphaFoldDB" id="A0A6J4V1M9"/>
<dbReference type="PANTHER" id="PTHR12110">
    <property type="entry name" value="HYDROXYPYRUVATE ISOMERASE"/>
    <property type="match status" value="1"/>
</dbReference>